<evidence type="ECO:0000313" key="12">
    <source>
        <dbReference type="Proteomes" id="UP000054282"/>
    </source>
</evidence>
<evidence type="ECO:0000256" key="4">
    <source>
        <dbReference type="ARBA" id="ARBA00022741"/>
    </source>
</evidence>
<dbReference type="PRINTS" id="PR00982">
    <property type="entry name" value="TRNASYNTHLYS"/>
</dbReference>
<dbReference type="PANTHER" id="PTHR42918">
    <property type="entry name" value="LYSYL-TRNA SYNTHETASE"/>
    <property type="match status" value="1"/>
</dbReference>
<dbReference type="GO" id="GO:0006430">
    <property type="term" value="P:lysyl-tRNA aminoacylation"/>
    <property type="evidence" value="ECO:0007669"/>
    <property type="project" value="InterPro"/>
</dbReference>
<evidence type="ECO:0000256" key="5">
    <source>
        <dbReference type="ARBA" id="ARBA00022840"/>
    </source>
</evidence>
<dbReference type="SUPFAM" id="SSF50249">
    <property type="entry name" value="Nucleic acid-binding proteins"/>
    <property type="match status" value="1"/>
</dbReference>
<accession>A0A0L7M4D0</accession>
<dbReference type="InterPro" id="IPR044136">
    <property type="entry name" value="Lys-tRNA-ligase_II_N"/>
</dbReference>
<evidence type="ECO:0000256" key="9">
    <source>
        <dbReference type="ARBA" id="ARBA00048573"/>
    </source>
</evidence>
<evidence type="ECO:0000256" key="1">
    <source>
        <dbReference type="ARBA" id="ARBA00008226"/>
    </source>
</evidence>
<dbReference type="InterPro" id="IPR004365">
    <property type="entry name" value="NA-bd_OB_tRNA"/>
</dbReference>
<keyword evidence="3" id="KW-0436">Ligase</keyword>
<sequence length="427" mass="49843">MTSKSFLLSFLKYKHVNTYIFEKSFSKILKNTKKHIDCHLKSCFVTMNEKKEHVLEGEKNKRVVNASKDKKKEEEGEVDPRLYFENRSKFIQDQKDKGINPYPHKFERTISIPEFIEKYKDLGNGEHLEDTILNITGRIMRVSASGQKLRFFDLVGDGEKIQVLANYSFHNHEKGNFAECYDKIRRGDIVGIVGFPGKSKKGELSIFPKETILLSACLHMLPMKYGLKDTEIRYRQRYLDLLINESSRHTFVTRTKIINFLRNFLNERGFFEVETPMMNLIAGGANARPFITHHNDLDLDLYLRIATELPLKMLIVGGIDKVYEIGKVFRNEGIDNTHNPEFTSCEFYWAYADYNDLIKWSEDFFSQLVYHLFGTYKISYNKDGPENQPIEIDFTPPYPKVSIVEEIEKVTNTILEQPFDSNETIEK</sequence>
<gene>
    <name evidence="11" type="ORF">PFDG_04173</name>
</gene>
<dbReference type="KEGG" id="pfd:PFDG_04173"/>
<dbReference type="EMBL" id="DS016645">
    <property type="protein sequence ID" value="KOB87696.1"/>
    <property type="molecule type" value="Genomic_DNA"/>
</dbReference>
<dbReference type="AlphaFoldDB" id="A0A0L7M4D0"/>
<dbReference type="PANTHER" id="PTHR42918:SF9">
    <property type="entry name" value="LYSINE--TRNA LIGASE"/>
    <property type="match status" value="1"/>
</dbReference>
<evidence type="ECO:0000256" key="6">
    <source>
        <dbReference type="ARBA" id="ARBA00022917"/>
    </source>
</evidence>
<keyword evidence="7 11" id="KW-0030">Aminoacyl-tRNA synthetase</keyword>
<dbReference type="Gene3D" id="2.40.50.140">
    <property type="entry name" value="Nucleic acid-binding proteins"/>
    <property type="match status" value="1"/>
</dbReference>
<evidence type="ECO:0000256" key="2">
    <source>
        <dbReference type="ARBA" id="ARBA00013166"/>
    </source>
</evidence>
<dbReference type="InterPro" id="IPR004364">
    <property type="entry name" value="Aa-tRNA-synt_II"/>
</dbReference>
<comment type="catalytic activity">
    <reaction evidence="9">
        <text>tRNA(Lys) + L-lysine + ATP = L-lysyl-tRNA(Lys) + AMP + diphosphate</text>
        <dbReference type="Rhea" id="RHEA:20792"/>
        <dbReference type="Rhea" id="RHEA-COMP:9696"/>
        <dbReference type="Rhea" id="RHEA-COMP:9697"/>
        <dbReference type="ChEBI" id="CHEBI:30616"/>
        <dbReference type="ChEBI" id="CHEBI:32551"/>
        <dbReference type="ChEBI" id="CHEBI:33019"/>
        <dbReference type="ChEBI" id="CHEBI:78442"/>
        <dbReference type="ChEBI" id="CHEBI:78529"/>
        <dbReference type="ChEBI" id="CHEBI:456215"/>
        <dbReference type="EC" id="6.1.1.6"/>
    </reaction>
</comment>
<proteinExistence type="inferred from homology"/>
<dbReference type="Pfam" id="PF01336">
    <property type="entry name" value="tRNA_anti-codon"/>
    <property type="match status" value="1"/>
</dbReference>
<dbReference type="EC" id="6.1.1.6" evidence="2"/>
<name>A0A0L7M4D0_PLAF4</name>
<dbReference type="Pfam" id="PF00152">
    <property type="entry name" value="tRNA-synt_2"/>
    <property type="match status" value="1"/>
</dbReference>
<dbReference type="OrthoDB" id="21243at2759"/>
<dbReference type="InterPro" id="IPR012340">
    <property type="entry name" value="NA-bd_OB-fold"/>
</dbReference>
<dbReference type="GO" id="GO:0000049">
    <property type="term" value="F:tRNA binding"/>
    <property type="evidence" value="ECO:0007669"/>
    <property type="project" value="TreeGrafter"/>
</dbReference>
<dbReference type="Proteomes" id="UP000054282">
    <property type="component" value="Unassembled WGS sequence"/>
</dbReference>
<dbReference type="OMA" id="DFTPPFW"/>
<comment type="similarity">
    <text evidence="1">Belongs to the class-II aminoacyl-tRNA synthetase family.</text>
</comment>
<dbReference type="InterPro" id="IPR045864">
    <property type="entry name" value="aa-tRNA-synth_II/BPL/LPL"/>
</dbReference>
<evidence type="ECO:0000259" key="10">
    <source>
        <dbReference type="PROSITE" id="PS50862"/>
    </source>
</evidence>
<dbReference type="GO" id="GO:0005829">
    <property type="term" value="C:cytosol"/>
    <property type="evidence" value="ECO:0007669"/>
    <property type="project" value="TreeGrafter"/>
</dbReference>
<keyword evidence="5" id="KW-0067">ATP-binding</keyword>
<keyword evidence="6" id="KW-0648">Protein biosynthesis</keyword>
<evidence type="ECO:0000256" key="7">
    <source>
        <dbReference type="ARBA" id="ARBA00023146"/>
    </source>
</evidence>
<feature type="domain" description="Aminoacyl-transfer RNA synthetases class-II family profile" evidence="10">
    <location>
        <begin position="251"/>
        <end position="394"/>
    </location>
</feature>
<dbReference type="Gene3D" id="3.30.930.10">
    <property type="entry name" value="Bira Bifunctional Protein, Domain 2"/>
    <property type="match status" value="1"/>
</dbReference>
<dbReference type="InterPro" id="IPR006195">
    <property type="entry name" value="aa-tRNA-synth_II"/>
</dbReference>
<dbReference type="SUPFAM" id="SSF55681">
    <property type="entry name" value="Class II aaRS and biotin synthetases"/>
    <property type="match status" value="1"/>
</dbReference>
<evidence type="ECO:0000313" key="11">
    <source>
        <dbReference type="EMBL" id="KOB87696.1"/>
    </source>
</evidence>
<evidence type="ECO:0000256" key="8">
    <source>
        <dbReference type="ARBA" id="ARBA00030563"/>
    </source>
</evidence>
<protein>
    <recommendedName>
        <fullName evidence="2">lysine--tRNA ligase</fullName>
        <ecNumber evidence="2">6.1.1.6</ecNumber>
    </recommendedName>
    <alternativeName>
        <fullName evidence="8">Lysyl-tRNA synthetase</fullName>
    </alternativeName>
</protein>
<organism evidence="11 12">
    <name type="scientific">Plasmodium falciparum (isolate Dd2)</name>
    <dbReference type="NCBI Taxonomy" id="57267"/>
    <lineage>
        <taxon>Eukaryota</taxon>
        <taxon>Sar</taxon>
        <taxon>Alveolata</taxon>
        <taxon>Apicomplexa</taxon>
        <taxon>Aconoidasida</taxon>
        <taxon>Haemosporida</taxon>
        <taxon>Plasmodiidae</taxon>
        <taxon>Plasmodium</taxon>
        <taxon>Plasmodium (Laverania)</taxon>
    </lineage>
</organism>
<dbReference type="CDD" id="cd04322">
    <property type="entry name" value="LysRS_N"/>
    <property type="match status" value="1"/>
</dbReference>
<keyword evidence="4" id="KW-0547">Nucleotide-binding</keyword>
<dbReference type="GO" id="GO:0004824">
    <property type="term" value="F:lysine-tRNA ligase activity"/>
    <property type="evidence" value="ECO:0007669"/>
    <property type="project" value="UniProtKB-EC"/>
</dbReference>
<reference evidence="12" key="2">
    <citation type="submission" date="2006-09" db="EMBL/GenBank/DDBJ databases">
        <title>The genome sequence of Plasmodium falciparum Dd2.</title>
        <authorList>
            <consortium name="The Broad Institute Genome Sequencing Platform"/>
            <person name="Birren B."/>
            <person name="Lander E."/>
            <person name="Galagan J."/>
            <person name="Nusbaum C."/>
            <person name="Devon K."/>
            <person name="Henn M."/>
            <person name="Jaffe D."/>
            <person name="Butler J."/>
            <person name="Alvarez P."/>
            <person name="Gnerre S."/>
            <person name="Grabherr M."/>
            <person name="Kleber M."/>
            <person name="Mauceli E."/>
            <person name="Brockman W."/>
            <person name="MacCallum I.A."/>
            <person name="Rounsley S."/>
            <person name="Young S."/>
            <person name="LaButti K."/>
            <person name="Pushparaj V."/>
            <person name="DeCaprio D."/>
            <person name="Crawford M."/>
            <person name="Koehrsen M."/>
            <person name="Engels R."/>
            <person name="Montgomery P."/>
            <person name="Pearson M."/>
            <person name="Howarth C."/>
            <person name="Larson L."/>
            <person name="Luoma S."/>
            <person name="White J."/>
            <person name="Kodira C."/>
            <person name="Zeng Q."/>
            <person name="O'Leary S."/>
            <person name="Yandava C."/>
            <person name="Alvarado L."/>
            <person name="Wirth D."/>
            <person name="Volkman S."/>
            <person name="Hartl D."/>
        </authorList>
    </citation>
    <scope>NUCLEOTIDE SEQUENCE [LARGE SCALE GENOMIC DNA]</scope>
</reference>
<dbReference type="PROSITE" id="PS50862">
    <property type="entry name" value="AA_TRNA_LIGASE_II"/>
    <property type="match status" value="1"/>
</dbReference>
<evidence type="ECO:0000256" key="3">
    <source>
        <dbReference type="ARBA" id="ARBA00022598"/>
    </source>
</evidence>
<dbReference type="GO" id="GO:0005524">
    <property type="term" value="F:ATP binding"/>
    <property type="evidence" value="ECO:0007669"/>
    <property type="project" value="UniProtKB-KW"/>
</dbReference>
<dbReference type="InterPro" id="IPR018149">
    <property type="entry name" value="Lys-tRNA-synth_II_C"/>
</dbReference>
<reference evidence="12" key="1">
    <citation type="submission" date="2006-09" db="EMBL/GenBank/DDBJ databases">
        <title>Annotation of Plasmodium falciparum Dd2.</title>
        <authorList>
            <consortium name="The Broad Institute Genome Sequencing Platform"/>
            <person name="Volkman S.K."/>
            <person name="Neafsey D.E."/>
            <person name="Dash A.P."/>
            <person name="Chitnis C.E."/>
            <person name="Hartl D.L."/>
            <person name="Young S.K."/>
            <person name="Zeng Q."/>
            <person name="Koehrsen M."/>
            <person name="Alvarado L."/>
            <person name="Berlin A."/>
            <person name="Borenstein D."/>
            <person name="Chapman S.B."/>
            <person name="Chen Z."/>
            <person name="Engels R."/>
            <person name="Freedman E."/>
            <person name="Gellesch M."/>
            <person name="Goldberg J."/>
            <person name="Griggs A."/>
            <person name="Gujja S."/>
            <person name="Heilman E.R."/>
            <person name="Heiman D.I."/>
            <person name="Howarth C."/>
            <person name="Jen D."/>
            <person name="Larson L."/>
            <person name="Mehta T."/>
            <person name="Neiman D."/>
            <person name="Park D."/>
            <person name="Pearson M."/>
            <person name="Roberts A."/>
            <person name="Saif S."/>
            <person name="Shea T."/>
            <person name="Shenoy N."/>
            <person name="Sisk P."/>
            <person name="Stolte C."/>
            <person name="Sykes S."/>
            <person name="Walk T."/>
            <person name="White J."/>
            <person name="Yandava C."/>
            <person name="Haas B."/>
            <person name="Henn M.R."/>
            <person name="Nusbaum C."/>
            <person name="Birren B."/>
        </authorList>
    </citation>
    <scope>NUCLEOTIDE SEQUENCE [LARGE SCALE GENOMIC DNA]</scope>
</reference>
<dbReference type="FunFam" id="2.40.50.140:FF:000050">
    <property type="entry name" value="Lysine--tRNA ligase"/>
    <property type="match status" value="1"/>
</dbReference>